<proteinExistence type="predicted"/>
<protein>
    <submittedName>
        <fullName evidence="2">Holin</fullName>
    </submittedName>
</protein>
<dbReference type="EMBL" id="CP146256">
    <property type="protein sequence ID" value="XAH73295.1"/>
    <property type="molecule type" value="Genomic_DNA"/>
</dbReference>
<keyword evidence="1" id="KW-0472">Membrane</keyword>
<dbReference type="Pfam" id="PF16945">
    <property type="entry name" value="Phage_r1t_holin"/>
    <property type="match status" value="1"/>
</dbReference>
<accession>A0ABZ3EUW6</accession>
<sequence>MKNNELINWLKAAGIRAVKTVAQTAVATIGTAAIMSEVNWTVVASASVLAGILSLLTSTAGLPELK</sequence>
<feature type="transmembrane region" description="Helical" evidence="1">
    <location>
        <begin position="40"/>
        <end position="62"/>
    </location>
</feature>
<keyword evidence="1" id="KW-0812">Transmembrane</keyword>
<name>A0ABZ3EUW6_9FIRM</name>
<evidence type="ECO:0000256" key="1">
    <source>
        <dbReference type="SAM" id="Phobius"/>
    </source>
</evidence>
<dbReference type="RefSeq" id="WP_342756903.1">
    <property type="nucleotide sequence ID" value="NZ_CP146256.1"/>
</dbReference>
<keyword evidence="3" id="KW-1185">Reference proteome</keyword>
<reference evidence="2 3" key="1">
    <citation type="submission" date="2024-02" db="EMBL/GenBank/DDBJ databases">
        <title>Bacterial strain from lacustrine sediment.</title>
        <authorList>
            <person name="Petit C."/>
            <person name="Fadhlaoui K."/>
        </authorList>
    </citation>
    <scope>NUCLEOTIDE SEQUENCE [LARGE SCALE GENOMIC DNA]</scope>
    <source>
        <strain evidence="2 3">IPX-CK</strain>
    </source>
</reference>
<gene>
    <name evidence="2" type="ORF">V6984_17580</name>
</gene>
<evidence type="ECO:0000313" key="3">
    <source>
        <dbReference type="Proteomes" id="UP001451571"/>
    </source>
</evidence>
<keyword evidence="1" id="KW-1133">Transmembrane helix</keyword>
<organism evidence="2 3">
    <name type="scientific">Kineothrix sedimenti</name>
    <dbReference type="NCBI Taxonomy" id="3123317"/>
    <lineage>
        <taxon>Bacteria</taxon>
        <taxon>Bacillati</taxon>
        <taxon>Bacillota</taxon>
        <taxon>Clostridia</taxon>
        <taxon>Lachnospirales</taxon>
        <taxon>Lachnospiraceae</taxon>
        <taxon>Kineothrix</taxon>
    </lineage>
</organism>
<dbReference type="Proteomes" id="UP001451571">
    <property type="component" value="Chromosome"/>
</dbReference>
<evidence type="ECO:0000313" key="2">
    <source>
        <dbReference type="EMBL" id="XAH73295.1"/>
    </source>
</evidence>
<dbReference type="InterPro" id="IPR020109">
    <property type="entry name" value="Holin_r1t"/>
</dbReference>